<keyword evidence="4 16" id="KW-0812">Transmembrane</keyword>
<dbReference type="EC" id="2.4.99.28" evidence="14"/>
<dbReference type="GO" id="GO:0009252">
    <property type="term" value="P:peptidoglycan biosynthetic process"/>
    <property type="evidence" value="ECO:0007669"/>
    <property type="project" value="UniProtKB-KW"/>
</dbReference>
<feature type="transmembrane region" description="Helical" evidence="16">
    <location>
        <begin position="338"/>
        <end position="362"/>
    </location>
</feature>
<feature type="transmembrane region" description="Helical" evidence="16">
    <location>
        <begin position="196"/>
        <end position="213"/>
    </location>
</feature>
<dbReference type="GO" id="GO:0051301">
    <property type="term" value="P:cell division"/>
    <property type="evidence" value="ECO:0007669"/>
    <property type="project" value="InterPro"/>
</dbReference>
<keyword evidence="5" id="KW-0133">Cell shape</keyword>
<dbReference type="Pfam" id="PF01098">
    <property type="entry name" value="FTSW_RODA_SPOVE"/>
    <property type="match status" value="1"/>
</dbReference>
<evidence type="ECO:0000256" key="11">
    <source>
        <dbReference type="ARBA" id="ARBA00038053"/>
    </source>
</evidence>
<evidence type="ECO:0000256" key="5">
    <source>
        <dbReference type="ARBA" id="ARBA00022960"/>
    </source>
</evidence>
<feature type="transmembrane region" description="Helical" evidence="16">
    <location>
        <begin position="74"/>
        <end position="92"/>
    </location>
</feature>
<dbReference type="PANTHER" id="PTHR30474">
    <property type="entry name" value="CELL CYCLE PROTEIN"/>
    <property type="match status" value="1"/>
</dbReference>
<dbReference type="PANTHER" id="PTHR30474:SF2">
    <property type="entry name" value="PEPTIDOGLYCAN GLYCOSYLTRANSFERASE FTSW-RELATED"/>
    <property type="match status" value="1"/>
</dbReference>
<evidence type="ECO:0000256" key="15">
    <source>
        <dbReference type="ARBA" id="ARBA00049902"/>
    </source>
</evidence>
<feature type="transmembrane region" description="Helical" evidence="16">
    <location>
        <begin position="368"/>
        <end position="391"/>
    </location>
</feature>
<organism evidence="17 18">
    <name type="scientific">Candidatus Chaera renei</name>
    <dbReference type="NCBI Taxonomy" id="2506947"/>
    <lineage>
        <taxon>Bacteria</taxon>
        <taxon>Candidatus Saccharimonadota</taxon>
        <taxon>Candidatus Saccharimonadia</taxon>
        <taxon>Candidatus Saccharimonadales</taxon>
        <taxon>Candidatus Saccharimonadaceae</taxon>
        <taxon>Candidatus Chaera</taxon>
    </lineage>
</organism>
<comment type="caution">
    <text evidence="17">The sequence shown here is derived from an EMBL/GenBank/DDBJ whole genome shotgun (WGS) entry which is preliminary data.</text>
</comment>
<keyword evidence="3" id="KW-0808">Transferase</keyword>
<keyword evidence="2" id="KW-0328">Glycosyltransferase</keyword>
<comment type="subcellular location">
    <subcellularLocation>
        <location evidence="1">Membrane</location>
        <topology evidence="1">Multi-pass membrane protein</topology>
    </subcellularLocation>
</comment>
<keyword evidence="7 16" id="KW-1133">Transmembrane helix</keyword>
<evidence type="ECO:0000256" key="14">
    <source>
        <dbReference type="ARBA" id="ARBA00044770"/>
    </source>
</evidence>
<proteinExistence type="inferred from homology"/>
<evidence type="ECO:0000256" key="16">
    <source>
        <dbReference type="SAM" id="Phobius"/>
    </source>
</evidence>
<comment type="catalytic activity">
    <reaction evidence="15">
        <text>[GlcNAc-(1-&gt;4)-Mur2Ac(oyl-L-Ala-gamma-D-Glu-L-Lys-D-Ala-D-Ala)](n)-di-trans,octa-cis-undecaprenyl diphosphate + beta-D-GlcNAc-(1-&gt;4)-Mur2Ac(oyl-L-Ala-gamma-D-Glu-L-Lys-D-Ala-D-Ala)-di-trans,octa-cis-undecaprenyl diphosphate = [GlcNAc-(1-&gt;4)-Mur2Ac(oyl-L-Ala-gamma-D-Glu-L-Lys-D-Ala-D-Ala)](n+1)-di-trans,octa-cis-undecaprenyl diphosphate + di-trans,octa-cis-undecaprenyl diphosphate + H(+)</text>
        <dbReference type="Rhea" id="RHEA:23708"/>
        <dbReference type="Rhea" id="RHEA-COMP:9602"/>
        <dbReference type="Rhea" id="RHEA-COMP:9603"/>
        <dbReference type="ChEBI" id="CHEBI:15378"/>
        <dbReference type="ChEBI" id="CHEBI:58405"/>
        <dbReference type="ChEBI" id="CHEBI:60033"/>
        <dbReference type="ChEBI" id="CHEBI:78435"/>
        <dbReference type="EC" id="2.4.99.28"/>
    </reaction>
</comment>
<evidence type="ECO:0000313" key="18">
    <source>
        <dbReference type="Proteomes" id="UP000289269"/>
    </source>
</evidence>
<evidence type="ECO:0000256" key="10">
    <source>
        <dbReference type="ARBA" id="ARBA00033270"/>
    </source>
</evidence>
<gene>
    <name evidence="17" type="ORF">EOT04_01555</name>
</gene>
<keyword evidence="6" id="KW-0573">Peptidoglycan synthesis</keyword>
<feature type="transmembrane region" description="Helical" evidence="16">
    <location>
        <begin position="306"/>
        <end position="326"/>
    </location>
</feature>
<evidence type="ECO:0000256" key="1">
    <source>
        <dbReference type="ARBA" id="ARBA00004141"/>
    </source>
</evidence>
<feature type="transmembrane region" description="Helical" evidence="16">
    <location>
        <begin position="31"/>
        <end position="54"/>
    </location>
</feature>
<evidence type="ECO:0000256" key="2">
    <source>
        <dbReference type="ARBA" id="ARBA00022676"/>
    </source>
</evidence>
<dbReference type="InterPro" id="IPR001182">
    <property type="entry name" value="FtsW/RodA"/>
</dbReference>
<feature type="transmembrane region" description="Helical" evidence="16">
    <location>
        <begin position="99"/>
        <end position="119"/>
    </location>
</feature>
<dbReference type="GO" id="GO:0015648">
    <property type="term" value="F:lipid-linked peptidoglycan transporter activity"/>
    <property type="evidence" value="ECO:0007669"/>
    <property type="project" value="TreeGrafter"/>
</dbReference>
<dbReference type="AlphaFoldDB" id="A0A4Q0AIV7"/>
<accession>A0A4Q0AIV7</accession>
<dbReference type="GO" id="GO:0008955">
    <property type="term" value="F:peptidoglycan glycosyltransferase activity"/>
    <property type="evidence" value="ECO:0007669"/>
    <property type="project" value="UniProtKB-EC"/>
</dbReference>
<evidence type="ECO:0000256" key="9">
    <source>
        <dbReference type="ARBA" id="ARBA00032370"/>
    </source>
</evidence>
<evidence type="ECO:0000256" key="8">
    <source>
        <dbReference type="ARBA" id="ARBA00023136"/>
    </source>
</evidence>
<evidence type="ECO:0000256" key="7">
    <source>
        <dbReference type="ARBA" id="ARBA00022989"/>
    </source>
</evidence>
<evidence type="ECO:0000256" key="13">
    <source>
        <dbReference type="ARBA" id="ARBA00041418"/>
    </source>
</evidence>
<feature type="transmembrane region" description="Helical" evidence="16">
    <location>
        <begin position="139"/>
        <end position="159"/>
    </location>
</feature>
<protein>
    <recommendedName>
        <fullName evidence="12">Probable peptidoglycan glycosyltransferase FtsW</fullName>
        <ecNumber evidence="14">2.4.99.28</ecNumber>
    </recommendedName>
    <alternativeName>
        <fullName evidence="13">Cell division protein FtsW</fullName>
    </alternativeName>
    <alternativeName>
        <fullName evidence="10">Cell wall polymerase</fullName>
    </alternativeName>
    <alternativeName>
        <fullName evidence="9">Peptidoglycan polymerase</fullName>
    </alternativeName>
</protein>
<dbReference type="GO" id="GO:0008360">
    <property type="term" value="P:regulation of cell shape"/>
    <property type="evidence" value="ECO:0007669"/>
    <property type="project" value="UniProtKB-KW"/>
</dbReference>
<dbReference type="Proteomes" id="UP000289269">
    <property type="component" value="Unassembled WGS sequence"/>
</dbReference>
<evidence type="ECO:0000256" key="6">
    <source>
        <dbReference type="ARBA" id="ARBA00022984"/>
    </source>
</evidence>
<feature type="transmembrane region" description="Helical" evidence="16">
    <location>
        <begin position="220"/>
        <end position="238"/>
    </location>
</feature>
<dbReference type="GO" id="GO:0032153">
    <property type="term" value="C:cell division site"/>
    <property type="evidence" value="ECO:0007669"/>
    <property type="project" value="TreeGrafter"/>
</dbReference>
<evidence type="ECO:0000313" key="17">
    <source>
        <dbReference type="EMBL" id="RWZ79456.1"/>
    </source>
</evidence>
<evidence type="ECO:0000256" key="3">
    <source>
        <dbReference type="ARBA" id="ARBA00022679"/>
    </source>
</evidence>
<keyword evidence="18" id="KW-1185">Reference proteome</keyword>
<sequence>MWGLRQVVATEGLSTRYGKALLRRHRPDYQLILYAGILLAIGLIVLYAISPARVELMNLAGSKLNQAYFMQKQLLYLLIGIGAFIAAVWLPLKTWTRLAVPVLLVGLGLSLLLAVFGLFKVPLALEAGGAVRWFNLGIISFQPAEILKFGLLLYVAVFLGDRIANKTVNSFSETMLPLGMLLGLTMLFIVVLQKDMGTGIGLIGIVLTMLYVAGMSFRNFLLTISMLLGIGLLLVATSPHRVERVMTFFKPSAASDTAAGYHIAQAKIAIGSGGLIGKGLGQSVQAFGYLPEAVNDSIFAIMGEKFGFVGLVVILAVFFALLLRLIKLIDQTANPVWRLIVAGTFGWIATHTVVNIGAMIGIFPLTGITLPFLSFGGTSLLFIMLALGITFHISRYASHGLANTINSGQGGGQPYAGFGGGRRLRRARHASGGGYQRA</sequence>
<evidence type="ECO:0000256" key="4">
    <source>
        <dbReference type="ARBA" id="ARBA00022692"/>
    </source>
</evidence>
<dbReference type="EMBL" id="SCKW01000011">
    <property type="protein sequence ID" value="RWZ79456.1"/>
    <property type="molecule type" value="Genomic_DNA"/>
</dbReference>
<reference evidence="17" key="1">
    <citation type="submission" date="2019-01" db="EMBL/GenBank/DDBJ databases">
        <title>Genomic signatures and co-occurrence patterns of the ultra-small Saccharimodia (Patescibacteria phylum) suggest a symbiotic lifestyle.</title>
        <authorList>
            <person name="Lemos L."/>
            <person name="Medeiros J."/>
            <person name="Andreote F."/>
            <person name="Fernandes G."/>
            <person name="Varani A."/>
            <person name="Oliveira G."/>
            <person name="Pylro V."/>
        </authorList>
    </citation>
    <scope>NUCLEOTIDE SEQUENCE [LARGE SCALE GENOMIC DNA]</scope>
    <source>
        <strain evidence="17">AMD01</strain>
    </source>
</reference>
<evidence type="ECO:0000256" key="12">
    <source>
        <dbReference type="ARBA" id="ARBA00041185"/>
    </source>
</evidence>
<keyword evidence="8 16" id="KW-0472">Membrane</keyword>
<dbReference type="GO" id="GO:0005886">
    <property type="term" value="C:plasma membrane"/>
    <property type="evidence" value="ECO:0007669"/>
    <property type="project" value="TreeGrafter"/>
</dbReference>
<comment type="similarity">
    <text evidence="11">Belongs to the SEDS family. FtsW subfamily.</text>
</comment>
<name>A0A4Q0AIV7_9BACT</name>
<feature type="transmembrane region" description="Helical" evidence="16">
    <location>
        <begin position="171"/>
        <end position="190"/>
    </location>
</feature>